<dbReference type="GO" id="GO:0006265">
    <property type="term" value="P:DNA topological change"/>
    <property type="evidence" value="ECO:0007669"/>
    <property type="project" value="UniProtKB-UniRule"/>
</dbReference>
<evidence type="ECO:0000256" key="4">
    <source>
        <dbReference type="ARBA" id="ARBA00022475"/>
    </source>
</evidence>
<evidence type="ECO:0000256" key="7">
    <source>
        <dbReference type="ARBA" id="ARBA00023136"/>
    </source>
</evidence>
<dbReference type="SUPFAM" id="SSF56719">
    <property type="entry name" value="Type II DNA topoisomerase"/>
    <property type="match status" value="1"/>
</dbReference>
<evidence type="ECO:0000313" key="13">
    <source>
        <dbReference type="Proteomes" id="UP000297900"/>
    </source>
</evidence>
<dbReference type="GO" id="GO:0005524">
    <property type="term" value="F:ATP binding"/>
    <property type="evidence" value="ECO:0007669"/>
    <property type="project" value="InterPro"/>
</dbReference>
<evidence type="ECO:0000256" key="9">
    <source>
        <dbReference type="PROSITE-ProRule" id="PRU01384"/>
    </source>
</evidence>
<evidence type="ECO:0000256" key="10">
    <source>
        <dbReference type="SAM" id="Coils"/>
    </source>
</evidence>
<dbReference type="PANTHER" id="PTHR43493:SF9">
    <property type="entry name" value="DNA TOPOISOMERASE 4 SUBUNIT A"/>
    <property type="match status" value="1"/>
</dbReference>
<dbReference type="GO" id="GO:0034335">
    <property type="term" value="F:DNA negative supercoiling activity"/>
    <property type="evidence" value="ECO:0007669"/>
    <property type="project" value="UniProtKB-ARBA"/>
</dbReference>
<dbReference type="Gene3D" id="3.90.199.10">
    <property type="entry name" value="Topoisomerase II, domain 5"/>
    <property type="match status" value="1"/>
</dbReference>
<dbReference type="NCBIfam" id="NF004044">
    <property type="entry name" value="PRK05561.1"/>
    <property type="match status" value="1"/>
</dbReference>
<comment type="similarity">
    <text evidence="2">Belongs to the type II topoisomerase GyrA/ParC subunit family.</text>
</comment>
<dbReference type="PROSITE" id="PS52040">
    <property type="entry name" value="TOPO_IIA"/>
    <property type="match status" value="1"/>
</dbReference>
<gene>
    <name evidence="12" type="primary">gyrA</name>
    <name evidence="12" type="ORF">E2980_04775</name>
</gene>
<evidence type="ECO:0000259" key="11">
    <source>
        <dbReference type="PROSITE" id="PS52040"/>
    </source>
</evidence>
<dbReference type="SMART" id="SM00434">
    <property type="entry name" value="TOP4c"/>
    <property type="match status" value="1"/>
</dbReference>
<keyword evidence="5 9" id="KW-0799">Topoisomerase</keyword>
<dbReference type="Pfam" id="PF03989">
    <property type="entry name" value="DNA_gyraseA_C"/>
    <property type="match status" value="5"/>
</dbReference>
<dbReference type="Pfam" id="PF00521">
    <property type="entry name" value="DNA_topoisoIV"/>
    <property type="match status" value="1"/>
</dbReference>
<dbReference type="Proteomes" id="UP000297900">
    <property type="component" value="Unassembled WGS sequence"/>
</dbReference>
<keyword evidence="7" id="KW-0472">Membrane</keyword>
<dbReference type="EC" id="5.6.2.2" evidence="3"/>
<dbReference type="Gene3D" id="2.120.10.90">
    <property type="entry name" value="DNA gyrase/topoisomerase IV, subunit A, C-terminal"/>
    <property type="match status" value="1"/>
</dbReference>
<feature type="active site" description="O-(5'-phospho-DNA)-tyrosine intermediate" evidence="9">
    <location>
        <position position="121"/>
    </location>
</feature>
<dbReference type="AlphaFoldDB" id="A0A4Y8M5M9"/>
<organism evidence="12 13">
    <name type="scientific">Cohnella luojiensis</name>
    <dbReference type="NCBI Taxonomy" id="652876"/>
    <lineage>
        <taxon>Bacteria</taxon>
        <taxon>Bacillati</taxon>
        <taxon>Bacillota</taxon>
        <taxon>Bacilli</taxon>
        <taxon>Bacillales</taxon>
        <taxon>Paenibacillaceae</taxon>
        <taxon>Cohnella</taxon>
    </lineage>
</organism>
<dbReference type="NCBIfam" id="NF004043">
    <property type="entry name" value="PRK05560.1"/>
    <property type="match status" value="1"/>
</dbReference>
<comment type="catalytic activity">
    <reaction evidence="1 9">
        <text>ATP-dependent breakage, passage and rejoining of double-stranded DNA.</text>
        <dbReference type="EC" id="5.6.2.2"/>
    </reaction>
</comment>
<feature type="coiled-coil region" evidence="10">
    <location>
        <begin position="368"/>
        <end position="408"/>
    </location>
</feature>
<dbReference type="FunFam" id="1.10.268.10:FF:000001">
    <property type="entry name" value="DNA gyrase subunit A"/>
    <property type="match status" value="1"/>
</dbReference>
<dbReference type="PANTHER" id="PTHR43493">
    <property type="entry name" value="DNA GYRASE/TOPOISOMERASE SUBUNIT A"/>
    <property type="match status" value="1"/>
</dbReference>
<dbReference type="InterPro" id="IPR013758">
    <property type="entry name" value="Topo_IIA_A/C_ab"/>
</dbReference>
<evidence type="ECO:0000256" key="6">
    <source>
        <dbReference type="ARBA" id="ARBA00023125"/>
    </source>
</evidence>
<evidence type="ECO:0000256" key="8">
    <source>
        <dbReference type="ARBA" id="ARBA00023235"/>
    </source>
</evidence>
<comment type="caution">
    <text evidence="12">The sequence shown here is derived from an EMBL/GenBank/DDBJ whole genome shotgun (WGS) entry which is preliminary data.</text>
</comment>
<dbReference type="NCBIfam" id="TIGR01063">
    <property type="entry name" value="gyrA"/>
    <property type="match status" value="1"/>
</dbReference>
<evidence type="ECO:0000256" key="2">
    <source>
        <dbReference type="ARBA" id="ARBA00008263"/>
    </source>
</evidence>
<dbReference type="GO" id="GO:0005694">
    <property type="term" value="C:chromosome"/>
    <property type="evidence" value="ECO:0007669"/>
    <property type="project" value="InterPro"/>
</dbReference>
<dbReference type="FunFam" id="3.90.199.10:FF:000001">
    <property type="entry name" value="DNA gyrase subunit A"/>
    <property type="match status" value="1"/>
</dbReference>
<protein>
    <recommendedName>
        <fullName evidence="3">DNA topoisomerase (ATP-hydrolyzing)</fullName>
        <ecNumber evidence="3">5.6.2.2</ecNumber>
    </recommendedName>
</protein>
<dbReference type="SUPFAM" id="SSF101904">
    <property type="entry name" value="GyrA/ParC C-terminal domain-like"/>
    <property type="match status" value="1"/>
</dbReference>
<dbReference type="Gene3D" id="3.30.1360.40">
    <property type="match status" value="1"/>
</dbReference>
<name>A0A4Y8M5M9_9BACL</name>
<evidence type="ECO:0000256" key="5">
    <source>
        <dbReference type="ARBA" id="ARBA00023029"/>
    </source>
</evidence>
<dbReference type="EMBL" id="SOMN01000003">
    <property type="protein sequence ID" value="TFE30072.1"/>
    <property type="molecule type" value="Genomic_DNA"/>
</dbReference>
<evidence type="ECO:0000256" key="3">
    <source>
        <dbReference type="ARBA" id="ARBA00012895"/>
    </source>
</evidence>
<dbReference type="GO" id="GO:0003677">
    <property type="term" value="F:DNA binding"/>
    <property type="evidence" value="ECO:0007669"/>
    <property type="project" value="UniProtKB-UniRule"/>
</dbReference>
<dbReference type="InterPro" id="IPR013760">
    <property type="entry name" value="Topo_IIA-like_dom_sf"/>
</dbReference>
<proteinExistence type="inferred from homology"/>
<keyword evidence="6 9" id="KW-0238">DNA-binding</keyword>
<dbReference type="CDD" id="cd00187">
    <property type="entry name" value="TOP4c"/>
    <property type="match status" value="1"/>
</dbReference>
<dbReference type="NCBIfam" id="TIGR01061">
    <property type="entry name" value="parC_Gpos"/>
    <property type="match status" value="1"/>
</dbReference>
<feature type="domain" description="Topo IIA-type catalytic" evidence="11">
    <location>
        <begin position="33"/>
        <end position="497"/>
    </location>
</feature>
<dbReference type="InterPro" id="IPR006691">
    <property type="entry name" value="GyrA/parC_rep"/>
</dbReference>
<accession>A0A4Y8M5M9</accession>
<dbReference type="FunFam" id="3.30.1360.40:FF:000002">
    <property type="entry name" value="DNA gyrase subunit A"/>
    <property type="match status" value="1"/>
</dbReference>
<dbReference type="InterPro" id="IPR002205">
    <property type="entry name" value="Topo_IIA_dom_A"/>
</dbReference>
<keyword evidence="8 9" id="KW-0413">Isomerase</keyword>
<dbReference type="GO" id="GO:0009330">
    <property type="term" value="C:DNA topoisomerase type II (double strand cut, ATP-hydrolyzing) complex"/>
    <property type="evidence" value="ECO:0007669"/>
    <property type="project" value="TreeGrafter"/>
</dbReference>
<dbReference type="GO" id="GO:0005737">
    <property type="term" value="C:cytoplasm"/>
    <property type="evidence" value="ECO:0007669"/>
    <property type="project" value="TreeGrafter"/>
</dbReference>
<dbReference type="InterPro" id="IPR013757">
    <property type="entry name" value="Topo_IIA_A_a_sf"/>
</dbReference>
<dbReference type="OrthoDB" id="9806486at2"/>
<dbReference type="InterPro" id="IPR050220">
    <property type="entry name" value="Type_II_DNA_Topoisomerases"/>
</dbReference>
<evidence type="ECO:0000313" key="12">
    <source>
        <dbReference type="EMBL" id="TFE30072.1"/>
    </source>
</evidence>
<dbReference type="Gene3D" id="1.10.268.10">
    <property type="entry name" value="Topoisomerase, domain 3"/>
    <property type="match status" value="1"/>
</dbReference>
<keyword evidence="13" id="KW-1185">Reference proteome</keyword>
<keyword evidence="10" id="KW-0175">Coiled coil</keyword>
<reference evidence="12 13" key="1">
    <citation type="submission" date="2019-03" db="EMBL/GenBank/DDBJ databases">
        <title>Cohnella endophytica sp. nov., a novel endophytic bacterium isolated from bark of Sonneratia apetala.</title>
        <authorList>
            <person name="Tuo L."/>
        </authorList>
    </citation>
    <scope>NUCLEOTIDE SEQUENCE [LARGE SCALE GENOMIC DNA]</scope>
    <source>
        <strain evidence="12 13">CCTCC AB 208254</strain>
    </source>
</reference>
<dbReference type="InterPro" id="IPR035516">
    <property type="entry name" value="Gyrase/topoIV_suA_C"/>
</dbReference>
<keyword evidence="4" id="KW-1003">Cell membrane</keyword>
<dbReference type="RefSeq" id="WP_135150984.1">
    <property type="nucleotide sequence ID" value="NZ_SOMN01000003.1"/>
</dbReference>
<evidence type="ECO:0000256" key="1">
    <source>
        <dbReference type="ARBA" id="ARBA00000185"/>
    </source>
</evidence>
<dbReference type="InterPro" id="IPR005741">
    <property type="entry name" value="TopoIV_A_Gpos"/>
</dbReference>
<sequence length="839" mass="93028">MSLLEQFLPAFLEEVVGDRFGRYSKYIIQDRAIPDVRDGLKPVQRRILYAMYDSGNTPDKPYRKSAKTVGDVMGNYHPHGDSSIYEGMVRMAQPWKMAHMLVDGHGNWGSMDDDPPAAMRYTEARLSAIAMELLRDIEKRTVLFKDNFDNSTKEPVVLPSRYPNLLVNGVSGISAGFATEIPTHNLREIIDACIAVMNKPEMTVQELMEIVKGPDFPTGGLIMGGEGIREAYETGKGKIYIRSKAVIEDVRGGKQQIVITEIPYQIVKSKMVNAIDNLRMEKKVEGIAEVRDESGRNGLRIVVELKKDVDAEGILAYLFKKTDLQTAYNFNMVAIVNKAPQQLGIKQILEAYIAHQKEVVTHRTQFDLEKAEDRAHVLEGLVKALNLLDQIIETIKASKNRLDAQNNLVAKYDFSERQADAILTLQLYRLTNLEITSLEKEHAEALKKIAQLRAILESPRKLMNVIRDELTEIRDKFGIDRRSVIQGEVEEIKVNLEVTVPAEEVLVTLSREGYVKRTSLMSFTRSGGELGSAGVKEGDVIRWGMGLNTLDPLLLFTQKGSYFLLPVHLIPEFKWKDTGTAIVNVLPLAKDDRIVGLVPAKTAEFTTSAAAEDQVGGISAGPMLVFITKRGQVKRTPLVDYATSRSMAIAACKVGEGDEIVKVFRSDQPDDLMLITEQGMSIRFNQDEVSPQGRVAGGVRGITLKEGDSLVDAIPVQGDEGEILVLSDYGYAKRTLLLDYPQQGRGGKGIQTFEFKEGKRVRPNGTKLISAFHVKEAVQLLALTVSGAVSEFSSENAPLDDRKGQGKLMTAVDRGDVLTESFRKPLSDLAGTNESKLQS</sequence>